<dbReference type="InterPro" id="IPR050438">
    <property type="entry name" value="LMW_PTPase"/>
</dbReference>
<comment type="caution">
    <text evidence="7">The sequence shown here is derived from an EMBL/GenBank/DDBJ whole genome shotgun (WGS) entry which is preliminary data.</text>
</comment>
<evidence type="ECO:0000256" key="5">
    <source>
        <dbReference type="PIRSR" id="PIRSR617867-1"/>
    </source>
</evidence>
<feature type="active site" evidence="5">
    <location>
        <position position="16"/>
    </location>
</feature>
<dbReference type="EC" id="3.1.3.48" evidence="2"/>
<keyword evidence="8" id="KW-1185">Reference proteome</keyword>
<protein>
    <recommendedName>
        <fullName evidence="2">protein-tyrosine-phosphatase</fullName>
        <ecNumber evidence="2">3.1.3.48</ecNumber>
    </recommendedName>
</protein>
<dbReference type="PANTHER" id="PTHR11717">
    <property type="entry name" value="LOW MOLECULAR WEIGHT PROTEIN TYROSINE PHOSPHATASE"/>
    <property type="match status" value="1"/>
</dbReference>
<proteinExistence type="inferred from homology"/>
<dbReference type="SUPFAM" id="SSF52788">
    <property type="entry name" value="Phosphotyrosine protein phosphatases I"/>
    <property type="match status" value="1"/>
</dbReference>
<comment type="similarity">
    <text evidence="1">Belongs to the low molecular weight phosphotyrosine protein phosphatase family.</text>
</comment>
<dbReference type="InterPro" id="IPR017867">
    <property type="entry name" value="Tyr_phospatase_low_mol_wt"/>
</dbReference>
<dbReference type="Pfam" id="PF01451">
    <property type="entry name" value="LMWPc"/>
    <property type="match status" value="1"/>
</dbReference>
<dbReference type="RefSeq" id="WP_036191173.1">
    <property type="nucleotide sequence ID" value="NZ_JMQN01000057.1"/>
</dbReference>
<evidence type="ECO:0000256" key="2">
    <source>
        <dbReference type="ARBA" id="ARBA00013064"/>
    </source>
</evidence>
<accession>A0A081FTY6</accession>
<dbReference type="OrthoDB" id="9784339at2"/>
<name>A0A081FTY6_9GAMM</name>
<organism evidence="7 8">
    <name type="scientific">Marinobacterium lacunae</name>
    <dbReference type="NCBI Taxonomy" id="1232683"/>
    <lineage>
        <taxon>Bacteria</taxon>
        <taxon>Pseudomonadati</taxon>
        <taxon>Pseudomonadota</taxon>
        <taxon>Gammaproteobacteria</taxon>
        <taxon>Oceanospirillales</taxon>
        <taxon>Oceanospirillaceae</taxon>
        <taxon>Marinobacterium</taxon>
    </lineage>
</organism>
<dbReference type="eggNOG" id="COG0394">
    <property type="taxonomic scope" value="Bacteria"/>
</dbReference>
<keyword evidence="3 7" id="KW-0378">Hydrolase</keyword>
<dbReference type="AlphaFoldDB" id="A0A081FTY6"/>
<gene>
    <name evidence="7" type="ORF">ADIMK_3652</name>
</gene>
<sequence>MSQTGVLFVCLGNICRSPTAEGVFDAKLKEHEDLASMLVVDSAGTAAYHVGNPPDSRSAAIAARRGYDLSRLRARAVDQADFSRYRYILAMDQQNLDNLKSICPADFDGHLGLFLDFAGMKNAEVPDPYYTRGDKGFEQVLDLVEAAADGLLGHLREELLG</sequence>
<evidence type="ECO:0000256" key="1">
    <source>
        <dbReference type="ARBA" id="ARBA00011063"/>
    </source>
</evidence>
<keyword evidence="4" id="KW-0904">Protein phosphatase</keyword>
<dbReference type="EMBL" id="JMQN01000057">
    <property type="protein sequence ID" value="KEA61991.1"/>
    <property type="molecule type" value="Genomic_DNA"/>
</dbReference>
<evidence type="ECO:0000313" key="8">
    <source>
        <dbReference type="Proteomes" id="UP000028252"/>
    </source>
</evidence>
<feature type="domain" description="Phosphotyrosine protein phosphatase I" evidence="6">
    <location>
        <begin position="4"/>
        <end position="154"/>
    </location>
</feature>
<evidence type="ECO:0000256" key="4">
    <source>
        <dbReference type="ARBA" id="ARBA00022912"/>
    </source>
</evidence>
<reference evidence="7 8" key="1">
    <citation type="submission" date="2014-04" db="EMBL/GenBank/DDBJ databases">
        <title>Marinobacterium kochiensis sp. nov., isolated from sediment sample collected from Kochi backwaters in Kerala, India.</title>
        <authorList>
            <person name="Singh A."/>
            <person name="Pinnaka A.K."/>
        </authorList>
    </citation>
    <scope>NUCLEOTIDE SEQUENCE [LARGE SCALE GENOMIC DNA]</scope>
    <source>
        <strain evidence="7 8">AK27</strain>
    </source>
</reference>
<evidence type="ECO:0000313" key="7">
    <source>
        <dbReference type="EMBL" id="KEA61991.1"/>
    </source>
</evidence>
<dbReference type="InterPro" id="IPR023485">
    <property type="entry name" value="Ptyr_pPase"/>
</dbReference>
<dbReference type="SMART" id="SM00226">
    <property type="entry name" value="LMWPc"/>
    <property type="match status" value="1"/>
</dbReference>
<dbReference type="GO" id="GO:0004725">
    <property type="term" value="F:protein tyrosine phosphatase activity"/>
    <property type="evidence" value="ECO:0007669"/>
    <property type="project" value="UniProtKB-EC"/>
</dbReference>
<dbReference type="STRING" id="1232683.ADIMK_3652"/>
<dbReference type="PATRIC" id="fig|1232683.4.peg.3592"/>
<feature type="active site" description="Proton donor" evidence="5">
    <location>
        <position position="127"/>
    </location>
</feature>
<dbReference type="Proteomes" id="UP000028252">
    <property type="component" value="Unassembled WGS sequence"/>
</dbReference>
<dbReference type="Gene3D" id="3.40.50.2300">
    <property type="match status" value="1"/>
</dbReference>
<evidence type="ECO:0000256" key="3">
    <source>
        <dbReference type="ARBA" id="ARBA00022801"/>
    </source>
</evidence>
<dbReference type="PANTHER" id="PTHR11717:SF7">
    <property type="entry name" value="LOW MOLECULAR WEIGHT PHOSPHOTYROSINE PROTEIN PHOSPHATASE"/>
    <property type="match status" value="1"/>
</dbReference>
<feature type="active site" description="Nucleophile" evidence="5">
    <location>
        <position position="10"/>
    </location>
</feature>
<dbReference type="PRINTS" id="PR00719">
    <property type="entry name" value="LMWPTPASE"/>
</dbReference>
<dbReference type="InterPro" id="IPR036196">
    <property type="entry name" value="Ptyr_pPase_sf"/>
</dbReference>
<evidence type="ECO:0000259" key="6">
    <source>
        <dbReference type="SMART" id="SM00226"/>
    </source>
</evidence>
<dbReference type="CDD" id="cd16343">
    <property type="entry name" value="LMWPTP"/>
    <property type="match status" value="1"/>
</dbReference>